<gene>
    <name evidence="1" type="ORF">BTJ68_00976</name>
</gene>
<organism evidence="1 2">
    <name type="scientific">Hortaea werneckii EXF-2000</name>
    <dbReference type="NCBI Taxonomy" id="1157616"/>
    <lineage>
        <taxon>Eukaryota</taxon>
        <taxon>Fungi</taxon>
        <taxon>Dikarya</taxon>
        <taxon>Ascomycota</taxon>
        <taxon>Pezizomycotina</taxon>
        <taxon>Dothideomycetes</taxon>
        <taxon>Dothideomycetidae</taxon>
        <taxon>Mycosphaerellales</taxon>
        <taxon>Teratosphaeriaceae</taxon>
        <taxon>Hortaea</taxon>
    </lineage>
</organism>
<sequence length="65" mass="7306">MMKLSCPSVAIYSQRFIKRRCRYARLVANLARTERNTARSRYVVSGQSTNGLNPAIGGLVIQTFI</sequence>
<dbReference type="Proteomes" id="UP000194280">
    <property type="component" value="Unassembled WGS sequence"/>
</dbReference>
<reference evidence="1 2" key="1">
    <citation type="submission" date="2017-01" db="EMBL/GenBank/DDBJ databases">
        <title>The recent genome duplication of the halophilic yeast Hortaea werneckii: insights from long-read sequencing.</title>
        <authorList>
            <person name="Sinha S."/>
            <person name="Flibotte S."/>
            <person name="Neira M."/>
            <person name="Lenassi M."/>
            <person name="Gostincar C."/>
            <person name="Stajich J.E."/>
            <person name="Nislow C.E."/>
        </authorList>
    </citation>
    <scope>NUCLEOTIDE SEQUENCE [LARGE SCALE GENOMIC DNA]</scope>
    <source>
        <strain evidence="1 2">EXF-2000</strain>
    </source>
</reference>
<accession>A0A1Z5TSE1</accession>
<evidence type="ECO:0000313" key="2">
    <source>
        <dbReference type="Proteomes" id="UP000194280"/>
    </source>
</evidence>
<dbReference type="OrthoDB" id="10294613at2759"/>
<dbReference type="VEuPathDB" id="FungiDB:BTJ68_00976"/>
<proteinExistence type="predicted"/>
<protein>
    <submittedName>
        <fullName evidence="1">Uncharacterized protein</fullName>
    </submittedName>
</protein>
<dbReference type="AlphaFoldDB" id="A0A1Z5TSE1"/>
<dbReference type="EMBL" id="MUNK01000006">
    <property type="protein sequence ID" value="OTA38950.1"/>
    <property type="molecule type" value="Genomic_DNA"/>
</dbReference>
<dbReference type="InParanoid" id="A0A1Z5TSE1"/>
<keyword evidence="2" id="KW-1185">Reference proteome</keyword>
<evidence type="ECO:0000313" key="1">
    <source>
        <dbReference type="EMBL" id="OTA38950.1"/>
    </source>
</evidence>
<name>A0A1Z5TSE1_HORWE</name>
<comment type="caution">
    <text evidence="1">The sequence shown here is derived from an EMBL/GenBank/DDBJ whole genome shotgun (WGS) entry which is preliminary data.</text>
</comment>